<evidence type="ECO:0000256" key="4">
    <source>
        <dbReference type="ARBA" id="ARBA00023008"/>
    </source>
</evidence>
<comment type="catalytic activity">
    <reaction evidence="6">
        <text>2 L-dopa + O2 = 2 L-dopaquinone + 2 H2O</text>
        <dbReference type="Rhea" id="RHEA:34287"/>
        <dbReference type="ChEBI" id="CHEBI:15377"/>
        <dbReference type="ChEBI" id="CHEBI:15379"/>
        <dbReference type="ChEBI" id="CHEBI:57504"/>
        <dbReference type="ChEBI" id="CHEBI:57924"/>
        <dbReference type="EC" id="1.14.18.1"/>
    </reaction>
</comment>
<dbReference type="PANTHER" id="PTHR11474">
    <property type="entry name" value="TYROSINASE FAMILY MEMBER"/>
    <property type="match status" value="1"/>
</dbReference>
<dbReference type="GO" id="GO:0004503">
    <property type="term" value="F:tyrosinase activity"/>
    <property type="evidence" value="ECO:0007669"/>
    <property type="project" value="UniProtKB-EC"/>
</dbReference>
<dbReference type="InterPro" id="IPR008922">
    <property type="entry name" value="Di-copper_centre_dom_sf"/>
</dbReference>
<dbReference type="EC" id="1.14.18.1" evidence="2"/>
<dbReference type="PANTHER" id="PTHR11474:SF76">
    <property type="entry name" value="SHKT DOMAIN-CONTAINING PROTEIN"/>
    <property type="match status" value="1"/>
</dbReference>
<evidence type="ECO:0000313" key="10">
    <source>
        <dbReference type="EMBL" id="QPC63084.1"/>
    </source>
</evidence>
<feature type="domain" description="Tyrosinase copper-binding" evidence="8">
    <location>
        <begin position="56"/>
        <end position="73"/>
    </location>
</feature>
<dbReference type="Pfam" id="PF00264">
    <property type="entry name" value="Tyrosinase"/>
    <property type="match status" value="1"/>
</dbReference>
<evidence type="ECO:0000256" key="3">
    <source>
        <dbReference type="ARBA" id="ARBA00022723"/>
    </source>
</evidence>
<dbReference type="GO" id="GO:0042438">
    <property type="term" value="P:melanin biosynthetic process"/>
    <property type="evidence" value="ECO:0007669"/>
    <property type="project" value="UniProtKB-KW"/>
</dbReference>
<keyword evidence="3" id="KW-0479">Metal-binding</keyword>
<dbReference type="PROSITE" id="PS00498">
    <property type="entry name" value="TYROSINASE_2"/>
    <property type="match status" value="1"/>
</dbReference>
<comment type="similarity">
    <text evidence="1">Belongs to the tyrosinase family.</text>
</comment>
<proteinExistence type="inferred from homology"/>
<comment type="catalytic activity">
    <reaction evidence="7">
        <text>L-tyrosine + O2 = L-dopaquinone + H2O</text>
        <dbReference type="Rhea" id="RHEA:18117"/>
        <dbReference type="ChEBI" id="CHEBI:15377"/>
        <dbReference type="ChEBI" id="CHEBI:15379"/>
        <dbReference type="ChEBI" id="CHEBI:57924"/>
        <dbReference type="ChEBI" id="CHEBI:58315"/>
        <dbReference type="EC" id="1.14.18.1"/>
    </reaction>
</comment>
<evidence type="ECO:0000259" key="8">
    <source>
        <dbReference type="PROSITE" id="PS00497"/>
    </source>
</evidence>
<organism evidence="10 11">
    <name type="scientific">Fusarium culmorum</name>
    <dbReference type="NCBI Taxonomy" id="5516"/>
    <lineage>
        <taxon>Eukaryota</taxon>
        <taxon>Fungi</taxon>
        <taxon>Dikarya</taxon>
        <taxon>Ascomycota</taxon>
        <taxon>Pezizomycotina</taxon>
        <taxon>Sordariomycetes</taxon>
        <taxon>Hypocreomycetidae</taxon>
        <taxon>Hypocreales</taxon>
        <taxon>Nectriaceae</taxon>
        <taxon>Fusarium</taxon>
    </lineage>
</organism>
<dbReference type="EMBL" id="CP064748">
    <property type="protein sequence ID" value="QPC63084.1"/>
    <property type="molecule type" value="Genomic_DNA"/>
</dbReference>
<evidence type="ECO:0000256" key="6">
    <source>
        <dbReference type="ARBA" id="ARBA00048233"/>
    </source>
</evidence>
<reference evidence="10" key="1">
    <citation type="submission" date="2020-11" db="EMBL/GenBank/DDBJ databases">
        <title>The chromosome-scale genome resource for two endophytic Fusarium species: F. culmorum and F. pseudograminearum.</title>
        <authorList>
            <person name="Yuan Z."/>
        </authorList>
    </citation>
    <scope>NUCLEOTIDE SEQUENCE</scope>
    <source>
        <strain evidence="10">Class2-1B</strain>
    </source>
</reference>
<dbReference type="Proteomes" id="UP000663297">
    <property type="component" value="Chromosome 2"/>
</dbReference>
<dbReference type="InterPro" id="IPR002227">
    <property type="entry name" value="Tyrosinase_Cu-bd"/>
</dbReference>
<sequence>MYGFRVRKDVRRLSGHERDKVVRAFKHIMELPPDDNNSYFTIAGYHGLPEPQYCYHGVVLFPTWHRAYLCRLEEALRTTPGCEDLALPYWDEASNETKEEGIPNIFTNKEYTFQDGSSIPNPLRSYKLPKGIVDVDDKKTSKDTKPEGYQTVRYPYSGLVSDKFADKTRIHNAALDDKETDEVTKILNQNVIRWLYLQKFQNHEEKWIASGEKDNYVNCLEAPNYTVFSNTTSAERYNEENRGKPTVSPVIPIEQPHNAVHLAVGGFDVPGDKNHNVYEFANGDMGENDTAAFDPLFFFHHCFIDYIFWRWQDRHNKKESLEIMKGYPGTQLIKRGKTIANFTIDFPLAPFKINDKVTGKNCDMTSNDVVDISKLGYTYTEPGLHLNLMAPAQRFVDAPKLKISGINRAKIPGSFIVSIWAKTGEGMPDRLLHTKAVLSRWDVEKCGNCQSHLEVKSIVHLTDFDHEEAINTEFYAKIHTRERPEGERHIAVLPSVISLHIKASSTMSPTANINTIPVELLARIFSYLRDDSKCGKEGIENSRLVSRRFRDVASKFLITEVSVCLNSGSFARFESICTHPVFSKGVQRVNILLSYYEAELARDKQLYMMEARSRLLRHWETMERSRLYKRKYNVTDELFRWLGDIAWDGNSDVQQLARGEDPQTTPTPIQSLFLKAYEIYKARFEDQDSLRKDNAHIGRLVNGLASLPSLTTLNLDDTHGTRMIMRESTQTRLGDNQIHPEDFSDTGYDRTTLQHFDSAIRQSGWCGSFHTGGNRRHDGTVDISTSPPLEMLGELCSQLGAKGVRPKSIRIALKPPPDMRPLAMSSAQQENMKLLVSKATSLIFQFDFFSRPYSLQENPRDEMLALCSTTKPFFSAPKLEFLDIYFMEYPRSNTPPTVSLSEILPLDMSWPRLNTLWLLYQPMTMDELRDVVSKSCQAVREFTLKSPWFLQGSVHDALRTIRGFENLQTVDMTFPKGSDFRGTGALDFKWPLDEIKRYLLKETDDFPLPDELDYSR</sequence>
<feature type="domain" description="Tyrosinase copper-binding" evidence="9">
    <location>
        <begin position="294"/>
        <end position="305"/>
    </location>
</feature>
<keyword evidence="4" id="KW-0186">Copper</keyword>
<dbReference type="GO" id="GO:0046872">
    <property type="term" value="F:metal ion binding"/>
    <property type="evidence" value="ECO:0007669"/>
    <property type="project" value="UniProtKB-KW"/>
</dbReference>
<dbReference type="AlphaFoldDB" id="A0A7S8HWJ9"/>
<accession>A0A7S8HWJ9</accession>
<keyword evidence="5" id="KW-0470">Melanin biosynthesis</keyword>
<dbReference type="PRINTS" id="PR00092">
    <property type="entry name" value="TYROSINASE"/>
</dbReference>
<evidence type="ECO:0000259" key="9">
    <source>
        <dbReference type="PROSITE" id="PS00498"/>
    </source>
</evidence>
<dbReference type="Gene3D" id="1.10.1280.10">
    <property type="entry name" value="Di-copper center containing domain from catechol oxidase"/>
    <property type="match status" value="1"/>
</dbReference>
<evidence type="ECO:0000313" key="11">
    <source>
        <dbReference type="Proteomes" id="UP000663297"/>
    </source>
</evidence>
<evidence type="ECO:0000256" key="5">
    <source>
        <dbReference type="ARBA" id="ARBA00023101"/>
    </source>
</evidence>
<dbReference type="InterPro" id="IPR050316">
    <property type="entry name" value="Tyrosinase/Hemocyanin"/>
</dbReference>
<evidence type="ECO:0000256" key="1">
    <source>
        <dbReference type="ARBA" id="ARBA00009928"/>
    </source>
</evidence>
<name>A0A7S8HWJ9_FUSCU</name>
<gene>
    <name evidence="10" type="ORF">HYE67_005315</name>
</gene>
<evidence type="ECO:0000256" key="7">
    <source>
        <dbReference type="ARBA" id="ARBA00048881"/>
    </source>
</evidence>
<protein>
    <recommendedName>
        <fullName evidence="2">tyrosinase</fullName>
        <ecNumber evidence="2">1.14.18.1</ecNumber>
    </recommendedName>
</protein>
<evidence type="ECO:0000256" key="2">
    <source>
        <dbReference type="ARBA" id="ARBA00011906"/>
    </source>
</evidence>
<dbReference type="SUPFAM" id="SSF48056">
    <property type="entry name" value="Di-copper centre-containing domain"/>
    <property type="match status" value="1"/>
</dbReference>
<dbReference type="PROSITE" id="PS00497">
    <property type="entry name" value="TYROSINASE_1"/>
    <property type="match status" value="1"/>
</dbReference>